<reference evidence="6 7" key="1">
    <citation type="submission" date="2018-06" db="EMBL/GenBank/DDBJ databases">
        <authorList>
            <consortium name="Pathogen Informatics"/>
            <person name="Doyle S."/>
        </authorList>
    </citation>
    <scope>NUCLEOTIDE SEQUENCE [LARGE SCALE GENOMIC DNA]</scope>
    <source>
        <strain evidence="6 7">NCTC13184</strain>
    </source>
</reference>
<dbReference type="PANTHER" id="PTHR42847">
    <property type="entry name" value="ALKANESULFONATE MONOOXYGENASE"/>
    <property type="match status" value="1"/>
</dbReference>
<dbReference type="RefSeq" id="WP_167354989.1">
    <property type="nucleotide sequence ID" value="NZ_JAJFOE010000001.1"/>
</dbReference>
<evidence type="ECO:0000313" key="6">
    <source>
        <dbReference type="EMBL" id="SUA46213.1"/>
    </source>
</evidence>
<dbReference type="SUPFAM" id="SSF51679">
    <property type="entry name" value="Bacterial luciferase-like"/>
    <property type="match status" value="1"/>
</dbReference>
<dbReference type="PANTHER" id="PTHR42847:SF4">
    <property type="entry name" value="ALKANESULFONATE MONOOXYGENASE-RELATED"/>
    <property type="match status" value="1"/>
</dbReference>
<dbReference type="InterPro" id="IPR050172">
    <property type="entry name" value="SsuD_RutA_monooxygenase"/>
</dbReference>
<evidence type="ECO:0000256" key="2">
    <source>
        <dbReference type="ARBA" id="ARBA00022643"/>
    </source>
</evidence>
<accession>A0A378X0X3</accession>
<proteinExistence type="predicted"/>
<dbReference type="Gene3D" id="3.20.20.30">
    <property type="entry name" value="Luciferase-like domain"/>
    <property type="match status" value="1"/>
</dbReference>
<keyword evidence="3 6" id="KW-0560">Oxidoreductase</keyword>
<dbReference type="Proteomes" id="UP000255082">
    <property type="component" value="Unassembled WGS sequence"/>
</dbReference>
<dbReference type="InterPro" id="IPR036661">
    <property type="entry name" value="Luciferase-like_sf"/>
</dbReference>
<dbReference type="NCBIfam" id="TIGR03619">
    <property type="entry name" value="F420_Rv2161c"/>
    <property type="match status" value="1"/>
</dbReference>
<dbReference type="EMBL" id="UGRU01000001">
    <property type="protein sequence ID" value="SUA46213.1"/>
    <property type="molecule type" value="Genomic_DNA"/>
</dbReference>
<dbReference type="Pfam" id="PF00296">
    <property type="entry name" value="Bac_luciferase"/>
    <property type="match status" value="1"/>
</dbReference>
<keyword evidence="4 6" id="KW-0503">Monooxygenase</keyword>
<gene>
    <name evidence="6" type="primary">rutA_5</name>
    <name evidence="6" type="ORF">NCTC13184_04738</name>
</gene>
<dbReference type="GO" id="GO:0008726">
    <property type="term" value="F:alkanesulfonate monooxygenase activity"/>
    <property type="evidence" value="ECO:0007669"/>
    <property type="project" value="TreeGrafter"/>
</dbReference>
<dbReference type="EC" id="1.14.14.-" evidence="6"/>
<evidence type="ECO:0000256" key="1">
    <source>
        <dbReference type="ARBA" id="ARBA00022630"/>
    </source>
</evidence>
<protein>
    <submittedName>
        <fullName evidence="6">Pyrimidine monooxygenase RutA</fullName>
        <ecNumber evidence="6">1.14.14.-</ecNumber>
    </submittedName>
</protein>
<evidence type="ECO:0000256" key="3">
    <source>
        <dbReference type="ARBA" id="ARBA00023002"/>
    </source>
</evidence>
<keyword evidence="2" id="KW-0288">FMN</keyword>
<evidence type="ECO:0000259" key="5">
    <source>
        <dbReference type="Pfam" id="PF00296"/>
    </source>
</evidence>
<dbReference type="InterPro" id="IPR011251">
    <property type="entry name" value="Luciferase-like_dom"/>
</dbReference>
<dbReference type="InterPro" id="IPR019921">
    <property type="entry name" value="Lucif-like_OxRdtase_Rv2161c"/>
</dbReference>
<evidence type="ECO:0000313" key="7">
    <source>
        <dbReference type="Proteomes" id="UP000255082"/>
    </source>
</evidence>
<dbReference type="AlphaFoldDB" id="A0A378X0X3"/>
<sequence>MTRIGMLLPYVDGMISSGGFLQDLAGTLEECGVESAWAVEHVVVADEYDPRYPYSPDGRMPGAEHGAPMTDPLETIAFLAGSTRTLRFGTAMMVAPLHSPVVLAKRAATIALHSGDRLLLGLGIGWQKEEYAAIGVPFADRGARLDDAIGAMRALWADAPASYAGDHVRFDRVYCEPRPAEGTVPIVLGGNSAPAVRRAGRLADGWFPYTITPADFAVRADEVRAHARAAGRAESAVELTAWPGSCDPAREFDVDFVRGYTDAGASRLVVNPPLFGEESLFAAGIAGLPGYIGRYLDEVVSKL</sequence>
<dbReference type="GO" id="GO:0046306">
    <property type="term" value="P:alkanesulfonate catabolic process"/>
    <property type="evidence" value="ECO:0007669"/>
    <property type="project" value="TreeGrafter"/>
</dbReference>
<feature type="domain" description="Luciferase-like" evidence="5">
    <location>
        <begin position="20"/>
        <end position="240"/>
    </location>
</feature>
<organism evidence="6 7">
    <name type="scientific">Nocardia africana</name>
    <dbReference type="NCBI Taxonomy" id="134964"/>
    <lineage>
        <taxon>Bacteria</taxon>
        <taxon>Bacillati</taxon>
        <taxon>Actinomycetota</taxon>
        <taxon>Actinomycetes</taxon>
        <taxon>Mycobacteriales</taxon>
        <taxon>Nocardiaceae</taxon>
        <taxon>Nocardia</taxon>
    </lineage>
</organism>
<evidence type="ECO:0000256" key="4">
    <source>
        <dbReference type="ARBA" id="ARBA00023033"/>
    </source>
</evidence>
<name>A0A378X0X3_9NOCA</name>
<keyword evidence="1" id="KW-0285">Flavoprotein</keyword>